<evidence type="ECO:0000256" key="5">
    <source>
        <dbReference type="ARBA" id="ARBA00023136"/>
    </source>
</evidence>
<evidence type="ECO:0000313" key="8">
    <source>
        <dbReference type="Proteomes" id="UP000019109"/>
    </source>
</evidence>
<evidence type="ECO:0000256" key="6">
    <source>
        <dbReference type="SAM" id="Phobius"/>
    </source>
</evidence>
<dbReference type="GO" id="GO:0022857">
    <property type="term" value="F:transmembrane transporter activity"/>
    <property type="evidence" value="ECO:0007669"/>
    <property type="project" value="InterPro"/>
</dbReference>
<comment type="caution">
    <text evidence="7">The sequence shown here is derived from an EMBL/GenBank/DDBJ whole genome shotgun (WGS) entry which is preliminary data.</text>
</comment>
<organism evidence="7 8">
    <name type="scientific">Acetivibrio straminisolvens JCM 21531</name>
    <dbReference type="NCBI Taxonomy" id="1294263"/>
    <lineage>
        <taxon>Bacteria</taxon>
        <taxon>Bacillati</taxon>
        <taxon>Bacillota</taxon>
        <taxon>Clostridia</taxon>
        <taxon>Eubacteriales</taxon>
        <taxon>Oscillospiraceae</taxon>
        <taxon>Acetivibrio</taxon>
    </lineage>
</organism>
<evidence type="ECO:0000256" key="4">
    <source>
        <dbReference type="ARBA" id="ARBA00022989"/>
    </source>
</evidence>
<keyword evidence="5 6" id="KW-0472">Membrane</keyword>
<evidence type="ECO:0000256" key="1">
    <source>
        <dbReference type="ARBA" id="ARBA00004651"/>
    </source>
</evidence>
<dbReference type="AlphaFoldDB" id="W4V590"/>
<keyword evidence="4 6" id="KW-1133">Transmembrane helix</keyword>
<protein>
    <submittedName>
        <fullName evidence="7">Ribose ABC transport system</fullName>
    </submittedName>
</protein>
<proteinExistence type="predicted"/>
<gene>
    <name evidence="7" type="ORF">JCM21531_1795</name>
</gene>
<feature type="transmembrane region" description="Helical" evidence="6">
    <location>
        <begin position="95"/>
        <end position="117"/>
    </location>
</feature>
<accession>W4V590</accession>
<feature type="transmembrane region" description="Helical" evidence="6">
    <location>
        <begin position="12"/>
        <end position="34"/>
    </location>
</feature>
<dbReference type="Proteomes" id="UP000019109">
    <property type="component" value="Unassembled WGS sequence"/>
</dbReference>
<dbReference type="InterPro" id="IPR001851">
    <property type="entry name" value="ABC_transp_permease"/>
</dbReference>
<keyword evidence="3 6" id="KW-0812">Transmembrane</keyword>
<evidence type="ECO:0000256" key="3">
    <source>
        <dbReference type="ARBA" id="ARBA00022692"/>
    </source>
</evidence>
<dbReference type="STRING" id="1294263.JCM21531_1795"/>
<dbReference type="Pfam" id="PF02653">
    <property type="entry name" value="BPD_transp_2"/>
    <property type="match status" value="1"/>
</dbReference>
<feature type="transmembrane region" description="Helical" evidence="6">
    <location>
        <begin position="72"/>
        <end position="89"/>
    </location>
</feature>
<dbReference type="GO" id="GO:0005886">
    <property type="term" value="C:plasma membrane"/>
    <property type="evidence" value="ECO:0007669"/>
    <property type="project" value="UniProtKB-SubCell"/>
</dbReference>
<dbReference type="PANTHER" id="PTHR32196">
    <property type="entry name" value="ABC TRANSPORTER PERMEASE PROTEIN YPHD-RELATED-RELATED"/>
    <property type="match status" value="1"/>
</dbReference>
<reference evidence="7" key="1">
    <citation type="journal article" date="2014" name="Genome Announc.">
        <title>Draft Genome Sequence of Clostridium straminisolvens Strain JCM 21531T, Isolated from a Cellulose-Degrading Bacterial Community.</title>
        <authorList>
            <person name="Yuki M."/>
            <person name="Oshima K."/>
            <person name="Suda W."/>
            <person name="Sakamoto M."/>
            <person name="Kitamura K."/>
            <person name="Iida T."/>
            <person name="Hattori M."/>
            <person name="Ohkuma M."/>
        </authorList>
    </citation>
    <scope>NUCLEOTIDE SEQUENCE [LARGE SCALE GENOMIC DNA]</scope>
    <source>
        <strain evidence="7">JCM 21531</strain>
    </source>
</reference>
<sequence length="141" mass="15213">MKSKITGIVKKLFLQREVTVFLIIGLVVAITSIIQPKFLNSNNMRSIALSVSVDGLFAIGLTMALILGGIELSVGSVAAMTCVITGYLALQGVNIWVACVVSIASGLVVGLFNGFMISKIACRRLLSHWVWRILHGVWLIL</sequence>
<comment type="subcellular location">
    <subcellularLocation>
        <location evidence="1">Cell membrane</location>
        <topology evidence="1">Multi-pass membrane protein</topology>
    </subcellularLocation>
</comment>
<dbReference type="EMBL" id="BAVR01000017">
    <property type="protein sequence ID" value="GAE88356.1"/>
    <property type="molecule type" value="Genomic_DNA"/>
</dbReference>
<keyword evidence="8" id="KW-1185">Reference proteome</keyword>
<evidence type="ECO:0000313" key="7">
    <source>
        <dbReference type="EMBL" id="GAE88356.1"/>
    </source>
</evidence>
<keyword evidence="2" id="KW-1003">Cell membrane</keyword>
<name>W4V590_9FIRM</name>
<evidence type="ECO:0000256" key="2">
    <source>
        <dbReference type="ARBA" id="ARBA00022475"/>
    </source>
</evidence>
<feature type="transmembrane region" description="Helical" evidence="6">
    <location>
        <begin position="46"/>
        <end position="67"/>
    </location>
</feature>